<dbReference type="PANTHER" id="PTHR21180">
    <property type="entry name" value="ENDONUCLEASE/EXONUCLEASE/PHOSPHATASE FAMILY DOMAIN-CONTAINING PROTEIN 1"/>
    <property type="match status" value="1"/>
</dbReference>
<feature type="domain" description="Helix-hairpin-helix DNA-binding motif class 1" evidence="2">
    <location>
        <begin position="186"/>
        <end position="205"/>
    </location>
</feature>
<feature type="compositionally biased region" description="Low complexity" evidence="1">
    <location>
        <begin position="125"/>
        <end position="144"/>
    </location>
</feature>
<dbReference type="InterPro" id="IPR010994">
    <property type="entry name" value="RuvA_2-like"/>
</dbReference>
<evidence type="ECO:0000259" key="2">
    <source>
        <dbReference type="SMART" id="SM00278"/>
    </source>
</evidence>
<dbReference type="Gene3D" id="3.10.560.10">
    <property type="entry name" value="Outer membrane lipoprotein wza domain like"/>
    <property type="match status" value="1"/>
</dbReference>
<dbReference type="EMBL" id="JAPCID010000073">
    <property type="protein sequence ID" value="MDA0142051.1"/>
    <property type="molecule type" value="Genomic_DNA"/>
</dbReference>
<dbReference type="PANTHER" id="PTHR21180:SF32">
    <property type="entry name" value="ENDONUCLEASE_EXONUCLEASE_PHOSPHATASE FAMILY DOMAIN-CONTAINING PROTEIN 1"/>
    <property type="match status" value="1"/>
</dbReference>
<organism evidence="3 4">
    <name type="scientific">Solirubrobacter deserti</name>
    <dbReference type="NCBI Taxonomy" id="2282478"/>
    <lineage>
        <taxon>Bacteria</taxon>
        <taxon>Bacillati</taxon>
        <taxon>Actinomycetota</taxon>
        <taxon>Thermoleophilia</taxon>
        <taxon>Solirubrobacterales</taxon>
        <taxon>Solirubrobacteraceae</taxon>
        <taxon>Solirubrobacter</taxon>
    </lineage>
</organism>
<proteinExistence type="predicted"/>
<evidence type="ECO:0000313" key="3">
    <source>
        <dbReference type="EMBL" id="MDA0142051.1"/>
    </source>
</evidence>
<dbReference type="Proteomes" id="UP001147700">
    <property type="component" value="Unassembled WGS sequence"/>
</dbReference>
<protein>
    <submittedName>
        <fullName evidence="3">Helix-hairpin-helix domain-containing protein</fullName>
    </submittedName>
</protein>
<comment type="caution">
    <text evidence="3">The sequence shown here is derived from an EMBL/GenBank/DDBJ whole genome shotgun (WGS) entry which is preliminary data.</text>
</comment>
<dbReference type="InterPro" id="IPR051675">
    <property type="entry name" value="Endo/Exo/Phosphatase_dom_1"/>
</dbReference>
<dbReference type="Gene3D" id="1.10.150.320">
    <property type="entry name" value="Photosystem II 12 kDa extrinsic protein"/>
    <property type="match status" value="1"/>
</dbReference>
<dbReference type="InterPro" id="IPR019554">
    <property type="entry name" value="Soluble_ligand-bd"/>
</dbReference>
<accession>A0ABT4RU41</accession>
<name>A0ABT4RU41_9ACTN</name>
<gene>
    <name evidence="3" type="ORF">OJ962_31485</name>
</gene>
<feature type="region of interest" description="Disordered" evidence="1">
    <location>
        <begin position="123"/>
        <end position="144"/>
    </location>
</feature>
<reference evidence="3" key="1">
    <citation type="submission" date="2022-10" db="EMBL/GenBank/DDBJ databases">
        <title>The WGS of Solirubrobacter sp. CPCC 204708.</title>
        <authorList>
            <person name="Jiang Z."/>
        </authorList>
    </citation>
    <scope>NUCLEOTIDE SEQUENCE</scope>
    <source>
        <strain evidence="3">CPCC 204708</strain>
    </source>
</reference>
<dbReference type="NCBIfam" id="TIGR00426">
    <property type="entry name" value="competence protein ComEA helix-hairpin-helix repeat region"/>
    <property type="match status" value="1"/>
</dbReference>
<dbReference type="Pfam" id="PF12836">
    <property type="entry name" value="HHH_3"/>
    <property type="match status" value="1"/>
</dbReference>
<feature type="domain" description="Helix-hairpin-helix DNA-binding motif class 1" evidence="2">
    <location>
        <begin position="156"/>
        <end position="175"/>
    </location>
</feature>
<sequence>MPAQDPRRLAAWVAAGLILALLAAWYLARSRPTADAAAEPAVATIAAAGQATPSGGRAAAGTPVVVDVSGAVRKPGVYRLTSEDRVEDALERAGGPTRRADLSTVNRAAKLEDGRQILVPARGQTAAAAPAGTSGSATGAAAPASGPVNLNTATLEQLETLDGVGPATAQKILDYREQNGGFKSVDELDQVSGIGEKRLAALRDHVGV</sequence>
<dbReference type="SUPFAM" id="SSF47781">
    <property type="entry name" value="RuvA domain 2-like"/>
    <property type="match status" value="1"/>
</dbReference>
<dbReference type="InterPro" id="IPR004509">
    <property type="entry name" value="Competence_ComEA_HhH"/>
</dbReference>
<dbReference type="SMART" id="SM00278">
    <property type="entry name" value="HhH1"/>
    <property type="match status" value="2"/>
</dbReference>
<dbReference type="InterPro" id="IPR003583">
    <property type="entry name" value="Hlx-hairpin-Hlx_DNA-bd_motif"/>
</dbReference>
<evidence type="ECO:0000256" key="1">
    <source>
        <dbReference type="SAM" id="MobiDB-lite"/>
    </source>
</evidence>
<dbReference type="Pfam" id="PF10531">
    <property type="entry name" value="SLBB"/>
    <property type="match status" value="1"/>
</dbReference>
<dbReference type="RefSeq" id="WP_202953882.1">
    <property type="nucleotide sequence ID" value="NZ_JAPCID010000073.1"/>
</dbReference>
<keyword evidence="4" id="KW-1185">Reference proteome</keyword>
<evidence type="ECO:0000313" key="4">
    <source>
        <dbReference type="Proteomes" id="UP001147700"/>
    </source>
</evidence>